<reference evidence="1" key="1">
    <citation type="submission" date="2018-02" db="EMBL/GenBank/DDBJ databases">
        <title>Rhizophora mucronata_Transcriptome.</title>
        <authorList>
            <person name="Meera S.P."/>
            <person name="Sreeshan A."/>
            <person name="Augustine A."/>
        </authorList>
    </citation>
    <scope>NUCLEOTIDE SEQUENCE</scope>
    <source>
        <tissue evidence="1">Leaf</tissue>
    </source>
</reference>
<protein>
    <submittedName>
        <fullName evidence="1">Uncharacterized protein LOC106765987</fullName>
    </submittedName>
</protein>
<dbReference type="AlphaFoldDB" id="A0A2P2J5X9"/>
<proteinExistence type="predicted"/>
<accession>A0A2P2J5X9</accession>
<sequence>MHFDILLHEVGELQLLYYKVMRSSSRPLIVFHVPKLKDLEFNFEEEEDDLLKSLGTNSFAQSYRHPIDGVC</sequence>
<evidence type="ECO:0000313" key="1">
    <source>
        <dbReference type="EMBL" id="MBW88884.1"/>
    </source>
</evidence>
<name>A0A2P2J5X9_RHIMU</name>
<organism evidence="1">
    <name type="scientific">Rhizophora mucronata</name>
    <name type="common">Asiatic mangrove</name>
    <dbReference type="NCBI Taxonomy" id="61149"/>
    <lineage>
        <taxon>Eukaryota</taxon>
        <taxon>Viridiplantae</taxon>
        <taxon>Streptophyta</taxon>
        <taxon>Embryophyta</taxon>
        <taxon>Tracheophyta</taxon>
        <taxon>Spermatophyta</taxon>
        <taxon>Magnoliopsida</taxon>
        <taxon>eudicotyledons</taxon>
        <taxon>Gunneridae</taxon>
        <taxon>Pentapetalae</taxon>
        <taxon>rosids</taxon>
        <taxon>fabids</taxon>
        <taxon>Malpighiales</taxon>
        <taxon>Rhizophoraceae</taxon>
        <taxon>Rhizophora</taxon>
    </lineage>
</organism>
<dbReference type="EMBL" id="GGEC01008401">
    <property type="protein sequence ID" value="MBW88884.1"/>
    <property type="molecule type" value="Transcribed_RNA"/>
</dbReference>